<keyword evidence="1" id="KW-0732">Signal</keyword>
<gene>
    <name evidence="4" type="ORF">G4Z16_16395</name>
</gene>
<protein>
    <recommendedName>
        <fullName evidence="3">Low molecular weight antigen MTB12-like C-terminal domain-containing protein</fullName>
    </recommendedName>
</protein>
<dbReference type="Pfam" id="PF26580">
    <property type="entry name" value="Mtb12_C"/>
    <property type="match status" value="1"/>
</dbReference>
<organism evidence="4 5">
    <name type="scientific">Streptomyces bathyalis</name>
    <dbReference type="NCBI Taxonomy" id="2710756"/>
    <lineage>
        <taxon>Bacteria</taxon>
        <taxon>Bacillati</taxon>
        <taxon>Actinomycetota</taxon>
        <taxon>Actinomycetes</taxon>
        <taxon>Kitasatosporales</taxon>
        <taxon>Streptomycetaceae</taxon>
        <taxon>Streptomyces</taxon>
    </lineage>
</organism>
<dbReference type="InterPro" id="IPR058644">
    <property type="entry name" value="Mtb12-like_C"/>
</dbReference>
<evidence type="ECO:0000256" key="1">
    <source>
        <dbReference type="ARBA" id="ARBA00022729"/>
    </source>
</evidence>
<accession>A0A7T1T7A6</accession>
<comment type="similarity">
    <text evidence="2">Belongs to the MTB12 family.</text>
</comment>
<sequence length="91" mass="9957">MVEDGETQALMIEAFAHDEGAEQLRSHIEETSYDSATEAHVTYSLTRNGEVVRSSEEGTAVRQDGTWKVSLQTMCTLAGFGNDVPRSGMCE</sequence>
<proteinExistence type="inferred from homology"/>
<keyword evidence="5" id="KW-1185">Reference proteome</keyword>
<evidence type="ECO:0000313" key="5">
    <source>
        <dbReference type="Proteomes" id="UP000595046"/>
    </source>
</evidence>
<name>A0A7T1T7A6_9ACTN</name>
<dbReference type="EMBL" id="CP048882">
    <property type="protein sequence ID" value="QPP07714.1"/>
    <property type="molecule type" value="Genomic_DNA"/>
</dbReference>
<evidence type="ECO:0000256" key="2">
    <source>
        <dbReference type="ARBA" id="ARBA00093774"/>
    </source>
</evidence>
<evidence type="ECO:0000259" key="3">
    <source>
        <dbReference type="Pfam" id="PF26580"/>
    </source>
</evidence>
<dbReference type="KEGG" id="sbat:G4Z16_16395"/>
<reference evidence="5" key="1">
    <citation type="submission" date="2020-02" db="EMBL/GenBank/DDBJ databases">
        <title>Streptomyces sp. ASO4wet.</title>
        <authorList>
            <person name="Risdian C."/>
            <person name="Landwehr W."/>
            <person name="Schupp P."/>
            <person name="Wink J."/>
        </authorList>
    </citation>
    <scope>NUCLEOTIDE SEQUENCE [LARGE SCALE GENOMIC DNA]</scope>
    <source>
        <strain evidence="5">ASO4wet</strain>
    </source>
</reference>
<dbReference type="Proteomes" id="UP000595046">
    <property type="component" value="Chromosome"/>
</dbReference>
<evidence type="ECO:0000313" key="4">
    <source>
        <dbReference type="EMBL" id="QPP07714.1"/>
    </source>
</evidence>
<dbReference type="AlphaFoldDB" id="A0A7T1T7A6"/>
<dbReference type="RefSeq" id="WP_197351522.1">
    <property type="nucleotide sequence ID" value="NZ_CP048882.1"/>
</dbReference>
<feature type="domain" description="Low molecular weight antigen MTB12-like C-terminal" evidence="3">
    <location>
        <begin position="1"/>
        <end position="81"/>
    </location>
</feature>